<evidence type="ECO:0000313" key="5">
    <source>
        <dbReference type="EMBL" id="CAB4372535.1"/>
    </source>
</evidence>
<name>A0A6J6Q2N2_9ZZZZ</name>
<gene>
    <name evidence="6" type="ORF">UFOPK2624_00817</name>
    <name evidence="7" type="ORF">UFOPK3927_00698</name>
    <name evidence="5" type="ORF">UFOPK4201_01579</name>
</gene>
<sequence length="221" mass="24716">MAIERIEYVMTATRATKPREERRQLHQQLSRTQLLDAAEEIFGQKGFHDTTLKEIADRADFSVGSVYSFFENKEDLYINIWLRRGSEFLPAFEEALVGAADGLDAVARIVSFEVSFLRARPSFSDLYLRSTASLVPTSYEATSEEVTENADRVLGMQADVIRRGQADGSIRLGDPSALSRLLSAMVQAFQSVDSDPSSSHRFAFSLDEFQSVVRAAFISQI</sequence>
<dbReference type="GO" id="GO:0003700">
    <property type="term" value="F:DNA-binding transcription factor activity"/>
    <property type="evidence" value="ECO:0007669"/>
    <property type="project" value="TreeGrafter"/>
</dbReference>
<reference evidence="6" key="1">
    <citation type="submission" date="2020-05" db="EMBL/GenBank/DDBJ databases">
        <authorList>
            <person name="Chiriac C."/>
            <person name="Salcher M."/>
            <person name="Ghai R."/>
            <person name="Kavagutti S V."/>
        </authorList>
    </citation>
    <scope>NUCLEOTIDE SEQUENCE</scope>
</reference>
<dbReference type="AlphaFoldDB" id="A0A6J6Q2N2"/>
<evidence type="ECO:0000256" key="2">
    <source>
        <dbReference type="ARBA" id="ARBA00023125"/>
    </source>
</evidence>
<dbReference type="EMBL" id="CAEUNJ010000080">
    <property type="protein sequence ID" value="CAB4372535.1"/>
    <property type="molecule type" value="Genomic_DNA"/>
</dbReference>
<dbReference type="Gene3D" id="1.10.10.60">
    <property type="entry name" value="Homeodomain-like"/>
    <property type="match status" value="1"/>
</dbReference>
<keyword evidence="2" id="KW-0238">DNA-binding</keyword>
<protein>
    <submittedName>
        <fullName evidence="6">Unannotated protein</fullName>
    </submittedName>
</protein>
<dbReference type="SUPFAM" id="SSF46689">
    <property type="entry name" value="Homeodomain-like"/>
    <property type="match status" value="1"/>
</dbReference>
<dbReference type="Gene3D" id="1.10.357.10">
    <property type="entry name" value="Tetracycline Repressor, domain 2"/>
    <property type="match status" value="1"/>
</dbReference>
<keyword evidence="1" id="KW-0805">Transcription regulation</keyword>
<accession>A0A6J6Q2N2</accession>
<dbReference type="InterPro" id="IPR036271">
    <property type="entry name" value="Tet_transcr_reg_TetR-rel_C_sf"/>
</dbReference>
<dbReference type="PANTHER" id="PTHR30055">
    <property type="entry name" value="HTH-TYPE TRANSCRIPTIONAL REGULATOR RUTR"/>
    <property type="match status" value="1"/>
</dbReference>
<dbReference type="InterPro" id="IPR009057">
    <property type="entry name" value="Homeodomain-like_sf"/>
</dbReference>
<dbReference type="SUPFAM" id="SSF48498">
    <property type="entry name" value="Tetracyclin repressor-like, C-terminal domain"/>
    <property type="match status" value="1"/>
</dbReference>
<dbReference type="GO" id="GO:0000976">
    <property type="term" value="F:transcription cis-regulatory region binding"/>
    <property type="evidence" value="ECO:0007669"/>
    <property type="project" value="TreeGrafter"/>
</dbReference>
<dbReference type="PRINTS" id="PR00455">
    <property type="entry name" value="HTHTETR"/>
</dbReference>
<dbReference type="EMBL" id="CAFBOK010000065">
    <property type="protein sequence ID" value="CAB4980695.1"/>
    <property type="molecule type" value="Genomic_DNA"/>
</dbReference>
<evidence type="ECO:0000313" key="7">
    <source>
        <dbReference type="EMBL" id="CAB4980695.1"/>
    </source>
</evidence>
<evidence type="ECO:0000259" key="4">
    <source>
        <dbReference type="PROSITE" id="PS50977"/>
    </source>
</evidence>
<evidence type="ECO:0000313" key="6">
    <source>
        <dbReference type="EMBL" id="CAB4705990.1"/>
    </source>
</evidence>
<dbReference type="EMBL" id="CAEZXY010000027">
    <property type="protein sequence ID" value="CAB4705990.1"/>
    <property type="molecule type" value="Genomic_DNA"/>
</dbReference>
<evidence type="ECO:0000256" key="1">
    <source>
        <dbReference type="ARBA" id="ARBA00023015"/>
    </source>
</evidence>
<dbReference type="InterPro" id="IPR050109">
    <property type="entry name" value="HTH-type_TetR-like_transc_reg"/>
</dbReference>
<evidence type="ECO:0000256" key="3">
    <source>
        <dbReference type="ARBA" id="ARBA00023163"/>
    </source>
</evidence>
<feature type="domain" description="HTH tetR-type" evidence="4">
    <location>
        <begin position="28"/>
        <end position="88"/>
    </location>
</feature>
<dbReference type="PROSITE" id="PS50977">
    <property type="entry name" value="HTH_TETR_2"/>
    <property type="match status" value="1"/>
</dbReference>
<proteinExistence type="predicted"/>
<organism evidence="6">
    <name type="scientific">freshwater metagenome</name>
    <dbReference type="NCBI Taxonomy" id="449393"/>
    <lineage>
        <taxon>unclassified sequences</taxon>
        <taxon>metagenomes</taxon>
        <taxon>ecological metagenomes</taxon>
    </lineage>
</organism>
<keyword evidence="3" id="KW-0804">Transcription</keyword>
<dbReference type="Pfam" id="PF00440">
    <property type="entry name" value="TetR_N"/>
    <property type="match status" value="1"/>
</dbReference>
<dbReference type="InterPro" id="IPR001647">
    <property type="entry name" value="HTH_TetR"/>
</dbReference>
<dbReference type="PANTHER" id="PTHR30055:SF234">
    <property type="entry name" value="HTH-TYPE TRANSCRIPTIONAL REGULATOR BETI"/>
    <property type="match status" value="1"/>
</dbReference>